<dbReference type="AlphaFoldDB" id="A0AAV3RL65"/>
<sequence>MLVDTCNSVDLLYLSTFDKLRLPRSLIKPLHTVLTGFTGHTIQAVGEVTLDFTVGEGTKISTIRAHFTVVDLEDSSYNELIGRPILTTLHAIVSLVHLKMKFPTQVA</sequence>
<keyword evidence="2" id="KW-1185">Reference proteome</keyword>
<dbReference type="InterPro" id="IPR021109">
    <property type="entry name" value="Peptidase_aspartic_dom_sf"/>
</dbReference>
<name>A0AAV3RL65_LITER</name>
<dbReference type="EMBL" id="BAABME010010160">
    <property type="protein sequence ID" value="GAA0176486.1"/>
    <property type="molecule type" value="Genomic_DNA"/>
</dbReference>
<organism evidence="1 2">
    <name type="scientific">Lithospermum erythrorhizon</name>
    <name type="common">Purple gromwell</name>
    <name type="synonym">Lithospermum officinale var. erythrorhizon</name>
    <dbReference type="NCBI Taxonomy" id="34254"/>
    <lineage>
        <taxon>Eukaryota</taxon>
        <taxon>Viridiplantae</taxon>
        <taxon>Streptophyta</taxon>
        <taxon>Embryophyta</taxon>
        <taxon>Tracheophyta</taxon>
        <taxon>Spermatophyta</taxon>
        <taxon>Magnoliopsida</taxon>
        <taxon>eudicotyledons</taxon>
        <taxon>Gunneridae</taxon>
        <taxon>Pentapetalae</taxon>
        <taxon>asterids</taxon>
        <taxon>lamiids</taxon>
        <taxon>Boraginales</taxon>
        <taxon>Boraginaceae</taxon>
        <taxon>Boraginoideae</taxon>
        <taxon>Lithospermeae</taxon>
        <taxon>Lithospermum</taxon>
    </lineage>
</organism>
<dbReference type="PANTHER" id="PTHR33240">
    <property type="entry name" value="OS08G0508500 PROTEIN"/>
    <property type="match status" value="1"/>
</dbReference>
<reference evidence="1 2" key="1">
    <citation type="submission" date="2024-01" db="EMBL/GenBank/DDBJ databases">
        <title>The complete chloroplast genome sequence of Lithospermum erythrorhizon: insights into the phylogenetic relationship among Boraginaceae species and the maternal lineages of purple gromwells.</title>
        <authorList>
            <person name="Okada T."/>
            <person name="Watanabe K."/>
        </authorList>
    </citation>
    <scope>NUCLEOTIDE SEQUENCE [LARGE SCALE GENOMIC DNA]</scope>
</reference>
<evidence type="ECO:0000313" key="1">
    <source>
        <dbReference type="EMBL" id="GAA0176486.1"/>
    </source>
</evidence>
<dbReference type="Proteomes" id="UP001454036">
    <property type="component" value="Unassembled WGS sequence"/>
</dbReference>
<dbReference type="Gene3D" id="2.40.70.10">
    <property type="entry name" value="Acid Proteases"/>
    <property type="match status" value="1"/>
</dbReference>
<dbReference type="PANTHER" id="PTHR33240:SF15">
    <property type="entry name" value="GAG-PRO-LIKE PROTEIN"/>
    <property type="match status" value="1"/>
</dbReference>
<protein>
    <submittedName>
        <fullName evidence="1">Uncharacterized protein</fullName>
    </submittedName>
</protein>
<evidence type="ECO:0000313" key="2">
    <source>
        <dbReference type="Proteomes" id="UP001454036"/>
    </source>
</evidence>
<proteinExistence type="predicted"/>
<gene>
    <name evidence="1" type="ORF">LIER_29467</name>
</gene>
<accession>A0AAV3RL65</accession>
<comment type="caution">
    <text evidence="1">The sequence shown here is derived from an EMBL/GenBank/DDBJ whole genome shotgun (WGS) entry which is preliminary data.</text>
</comment>